<dbReference type="AlphaFoldDB" id="A0A1H4QA91"/>
<dbReference type="InterPro" id="IPR015890">
    <property type="entry name" value="Chorismate_C"/>
</dbReference>
<evidence type="ECO:0000259" key="1">
    <source>
        <dbReference type="Pfam" id="PF00425"/>
    </source>
</evidence>
<dbReference type="Gene3D" id="3.60.120.10">
    <property type="entry name" value="Anthranilate synthase"/>
    <property type="match status" value="1"/>
</dbReference>
<dbReference type="InterPro" id="IPR005801">
    <property type="entry name" value="ADC_synthase"/>
</dbReference>
<dbReference type="Proteomes" id="UP000199183">
    <property type="component" value="Unassembled WGS sequence"/>
</dbReference>
<accession>A0A1H4QA91</accession>
<proteinExistence type="predicted"/>
<dbReference type="PRINTS" id="PR00095">
    <property type="entry name" value="ANTSNTHASEI"/>
</dbReference>
<dbReference type="InterPro" id="IPR019999">
    <property type="entry name" value="Anth_synth_I-like"/>
</dbReference>
<sequence length="444" mass="47773">MDAAWPSDARLLKGWRNPSALYDALVGDDPLGFWWDAVDGTRRLSYLGSGRHVSRSLPPAPPPGQAPAWRGPGRFGGGWIGWADYESGASSVTARRPGGTWLRVDNFVALDVAERRIWAVAPRAALDGWAAQVESALTADTRDTRAERAPAISAAIARNTPAEYAALVERAREYIRRGEAYQLCLTTRFTVRGTHDPRVVHERMRSSRARNSALIRAGATSLVAASPETFLDVDATGRVRTSPIKGTRPRAADEAEDARLGAELLAHPKERAENLMIVDLMRNDLSRVCEIDSVRVDRLFHLETHTHVHQLVSEISGQLASGNGVSELISSCFPAGSMTGAPKRSAMTILARLEAGPRGVYAGCFGWIGDDGAALLAMTIRCAVITPTEAYVGAGGGLTIDSETAFEVSEVALKAAAPLRALGARIPDEWRSFVEAPSVRAGMM</sequence>
<organism evidence="2 3">
    <name type="scientific">Paramicrobacterium humi</name>
    <dbReference type="NCBI Taxonomy" id="640635"/>
    <lineage>
        <taxon>Bacteria</taxon>
        <taxon>Bacillati</taxon>
        <taxon>Actinomycetota</taxon>
        <taxon>Actinomycetes</taxon>
        <taxon>Micrococcales</taxon>
        <taxon>Microbacteriaceae</taxon>
        <taxon>Paramicrobacterium</taxon>
    </lineage>
</organism>
<gene>
    <name evidence="2" type="ORF">SAMN04489806_2760</name>
</gene>
<dbReference type="OrthoDB" id="3518032at2"/>
<dbReference type="STRING" id="640635.SAMN04489806_2760"/>
<keyword evidence="3" id="KW-1185">Reference proteome</keyword>
<name>A0A1H4QA91_9MICO</name>
<dbReference type="RefSeq" id="WP_091185590.1">
    <property type="nucleotide sequence ID" value="NZ_FNRY01000001.1"/>
</dbReference>
<dbReference type="PANTHER" id="PTHR11236:SF9">
    <property type="entry name" value="ANTHRANILATE SYNTHASE COMPONENT 1"/>
    <property type="match status" value="1"/>
</dbReference>
<dbReference type="EMBL" id="FNRY01000001">
    <property type="protein sequence ID" value="SEC16547.1"/>
    <property type="molecule type" value="Genomic_DNA"/>
</dbReference>
<reference evidence="2 3" key="1">
    <citation type="submission" date="2016-10" db="EMBL/GenBank/DDBJ databases">
        <authorList>
            <person name="de Groot N.N."/>
        </authorList>
    </citation>
    <scope>NUCLEOTIDE SEQUENCE [LARGE SCALE GENOMIC DNA]</scope>
    <source>
        <strain evidence="2 3">DSM 21799</strain>
    </source>
</reference>
<dbReference type="SUPFAM" id="SSF56322">
    <property type="entry name" value="ADC synthase"/>
    <property type="match status" value="1"/>
</dbReference>
<dbReference type="GO" id="GO:0000162">
    <property type="term" value="P:L-tryptophan biosynthetic process"/>
    <property type="evidence" value="ECO:0007669"/>
    <property type="project" value="TreeGrafter"/>
</dbReference>
<protein>
    <submittedName>
        <fullName evidence="2">Anthranilate synthase component 1</fullName>
    </submittedName>
</protein>
<evidence type="ECO:0000313" key="2">
    <source>
        <dbReference type="EMBL" id="SEC16547.1"/>
    </source>
</evidence>
<evidence type="ECO:0000313" key="3">
    <source>
        <dbReference type="Proteomes" id="UP000199183"/>
    </source>
</evidence>
<feature type="domain" description="Chorismate-utilising enzyme C-terminal" evidence="1">
    <location>
        <begin position="162"/>
        <end position="414"/>
    </location>
</feature>
<dbReference type="PANTHER" id="PTHR11236">
    <property type="entry name" value="AMINOBENZOATE/ANTHRANILATE SYNTHASE"/>
    <property type="match status" value="1"/>
</dbReference>
<dbReference type="Pfam" id="PF00425">
    <property type="entry name" value="Chorismate_bind"/>
    <property type="match status" value="1"/>
</dbReference>